<evidence type="ECO:0000313" key="5">
    <source>
        <dbReference type="WBParaSite" id="BXY_0936300.1"/>
    </source>
</evidence>
<dbReference type="WBParaSite" id="BXY_0936300.1">
    <property type="protein sequence ID" value="BXY_0936300.1"/>
    <property type="gene ID" value="BXY_0936300"/>
</dbReference>
<organism evidence="3 5">
    <name type="scientific">Bursaphelenchus xylophilus</name>
    <name type="common">Pinewood nematode worm</name>
    <name type="synonym">Aphelenchoides xylophilus</name>
    <dbReference type="NCBI Taxonomy" id="6326"/>
    <lineage>
        <taxon>Eukaryota</taxon>
        <taxon>Metazoa</taxon>
        <taxon>Ecdysozoa</taxon>
        <taxon>Nematoda</taxon>
        <taxon>Chromadorea</taxon>
        <taxon>Rhabditida</taxon>
        <taxon>Tylenchina</taxon>
        <taxon>Tylenchomorpha</taxon>
        <taxon>Aphelenchoidea</taxon>
        <taxon>Aphelenchoididae</taxon>
        <taxon>Bursaphelenchus</taxon>
    </lineage>
</organism>
<feature type="compositionally biased region" description="Polar residues" evidence="1">
    <location>
        <begin position="47"/>
        <end position="61"/>
    </location>
</feature>
<accession>A0A1I7S8M0</accession>
<dbReference type="EMBL" id="CAJFDI010000001">
    <property type="protein sequence ID" value="CAD5211955.1"/>
    <property type="molecule type" value="Genomic_DNA"/>
</dbReference>
<dbReference type="Proteomes" id="UP000095284">
    <property type="component" value="Unplaced"/>
</dbReference>
<proteinExistence type="predicted"/>
<protein>
    <submittedName>
        <fullName evidence="2">(pine wood nematode) hypothetical protein</fullName>
    </submittedName>
</protein>
<feature type="region of interest" description="Disordered" evidence="1">
    <location>
        <begin position="31"/>
        <end position="61"/>
    </location>
</feature>
<reference evidence="5" key="1">
    <citation type="submission" date="2016-11" db="UniProtKB">
        <authorList>
            <consortium name="WormBaseParasite"/>
        </authorList>
    </citation>
    <scope>IDENTIFICATION</scope>
</reference>
<dbReference type="EMBL" id="CAJFCV020000001">
    <property type="protein sequence ID" value="CAG9089512.1"/>
    <property type="molecule type" value="Genomic_DNA"/>
</dbReference>
<dbReference type="AlphaFoldDB" id="A0A1I7S8M0"/>
<evidence type="ECO:0000313" key="4">
    <source>
        <dbReference type="Proteomes" id="UP000659654"/>
    </source>
</evidence>
<feature type="region of interest" description="Disordered" evidence="1">
    <location>
        <begin position="80"/>
        <end position="111"/>
    </location>
</feature>
<gene>
    <name evidence="2" type="ORF">BXYJ_LOCUS2679</name>
</gene>
<dbReference type="Proteomes" id="UP000659654">
    <property type="component" value="Unassembled WGS sequence"/>
</dbReference>
<evidence type="ECO:0000313" key="3">
    <source>
        <dbReference type="Proteomes" id="UP000095284"/>
    </source>
</evidence>
<dbReference type="Proteomes" id="UP000582659">
    <property type="component" value="Unassembled WGS sequence"/>
</dbReference>
<name>A0A1I7S8M0_BURXY</name>
<reference evidence="2" key="2">
    <citation type="submission" date="2020-09" db="EMBL/GenBank/DDBJ databases">
        <authorList>
            <person name="Kikuchi T."/>
        </authorList>
    </citation>
    <scope>NUCLEOTIDE SEQUENCE</scope>
    <source>
        <strain evidence="2">Ka4C1</strain>
    </source>
</reference>
<feature type="compositionally biased region" description="Basic and acidic residues" evidence="1">
    <location>
        <begin position="101"/>
        <end position="110"/>
    </location>
</feature>
<evidence type="ECO:0000313" key="2">
    <source>
        <dbReference type="EMBL" id="CAD5211955.1"/>
    </source>
</evidence>
<sequence length="212" mass="22639">MGCDGRKFMLVNGNGAQNRADEAAVVLGRIDGESGRQPSDGGRGISSFPTPSATGAQSPLRNTTAFNVVSRRVLDRRGAAAGSWSDPLKSDAPCLESPTADAHRSREARKGGRWNAGRLRLSALQIAPLSLSLSAHFRAQSSIFFVRDGDIAAALWKLPRAPPLSQPSALHNNIFVAPHPILRRPKQGFSLSFSEVEEKDESARLSLSSPSS</sequence>
<keyword evidence="4" id="KW-1185">Reference proteome</keyword>
<evidence type="ECO:0000256" key="1">
    <source>
        <dbReference type="SAM" id="MobiDB-lite"/>
    </source>
</evidence>